<name>A0A2G8JFS4_STIJA</name>
<evidence type="ECO:0000313" key="3">
    <source>
        <dbReference type="EMBL" id="PIK34590.1"/>
    </source>
</evidence>
<feature type="compositionally biased region" description="Basic and acidic residues" evidence="2">
    <location>
        <begin position="216"/>
        <end position="226"/>
    </location>
</feature>
<keyword evidence="1" id="KW-0175">Coiled coil</keyword>
<feature type="region of interest" description="Disordered" evidence="2">
    <location>
        <begin position="216"/>
        <end position="262"/>
    </location>
</feature>
<dbReference type="AlphaFoldDB" id="A0A2G8JFS4"/>
<reference evidence="3 4" key="1">
    <citation type="journal article" date="2017" name="PLoS Biol.">
        <title>The sea cucumber genome provides insights into morphological evolution and visceral regeneration.</title>
        <authorList>
            <person name="Zhang X."/>
            <person name="Sun L."/>
            <person name="Yuan J."/>
            <person name="Sun Y."/>
            <person name="Gao Y."/>
            <person name="Zhang L."/>
            <person name="Li S."/>
            <person name="Dai H."/>
            <person name="Hamel J.F."/>
            <person name="Liu C."/>
            <person name="Yu Y."/>
            <person name="Liu S."/>
            <person name="Lin W."/>
            <person name="Guo K."/>
            <person name="Jin S."/>
            <person name="Xu P."/>
            <person name="Storey K.B."/>
            <person name="Huan P."/>
            <person name="Zhang T."/>
            <person name="Zhou Y."/>
            <person name="Zhang J."/>
            <person name="Lin C."/>
            <person name="Li X."/>
            <person name="Xing L."/>
            <person name="Huo D."/>
            <person name="Sun M."/>
            <person name="Wang L."/>
            <person name="Mercier A."/>
            <person name="Li F."/>
            <person name="Yang H."/>
            <person name="Xiang J."/>
        </authorList>
    </citation>
    <scope>NUCLEOTIDE SEQUENCE [LARGE SCALE GENOMIC DNA]</scope>
    <source>
        <strain evidence="3">Shaxun</strain>
        <tissue evidence="3">Muscle</tissue>
    </source>
</reference>
<protein>
    <submittedName>
        <fullName evidence="3">Uncharacterized protein</fullName>
    </submittedName>
</protein>
<keyword evidence="4" id="KW-1185">Reference proteome</keyword>
<evidence type="ECO:0000256" key="2">
    <source>
        <dbReference type="SAM" id="MobiDB-lite"/>
    </source>
</evidence>
<feature type="compositionally biased region" description="Polar residues" evidence="2">
    <location>
        <begin position="231"/>
        <end position="242"/>
    </location>
</feature>
<comment type="caution">
    <text evidence="3">The sequence shown here is derived from an EMBL/GenBank/DDBJ whole genome shotgun (WGS) entry which is preliminary data.</text>
</comment>
<evidence type="ECO:0000256" key="1">
    <source>
        <dbReference type="SAM" id="Coils"/>
    </source>
</evidence>
<dbReference type="Proteomes" id="UP000230750">
    <property type="component" value="Unassembled WGS sequence"/>
</dbReference>
<gene>
    <name evidence="3" type="ORF">BSL78_28589</name>
</gene>
<proteinExistence type="predicted"/>
<evidence type="ECO:0000313" key="4">
    <source>
        <dbReference type="Proteomes" id="UP000230750"/>
    </source>
</evidence>
<organism evidence="3 4">
    <name type="scientific">Stichopus japonicus</name>
    <name type="common">Sea cucumber</name>
    <dbReference type="NCBI Taxonomy" id="307972"/>
    <lineage>
        <taxon>Eukaryota</taxon>
        <taxon>Metazoa</taxon>
        <taxon>Echinodermata</taxon>
        <taxon>Eleutherozoa</taxon>
        <taxon>Echinozoa</taxon>
        <taxon>Holothuroidea</taxon>
        <taxon>Aspidochirotacea</taxon>
        <taxon>Aspidochirotida</taxon>
        <taxon>Stichopodidae</taxon>
        <taxon>Apostichopus</taxon>
    </lineage>
</organism>
<accession>A0A2G8JFS4</accession>
<feature type="compositionally biased region" description="Basic and acidic residues" evidence="2">
    <location>
        <begin position="247"/>
        <end position="261"/>
    </location>
</feature>
<feature type="coiled-coil region" evidence="1">
    <location>
        <begin position="170"/>
        <end position="197"/>
    </location>
</feature>
<dbReference type="EMBL" id="MRZV01002130">
    <property type="protein sequence ID" value="PIK34590.1"/>
    <property type="molecule type" value="Genomic_DNA"/>
</dbReference>
<sequence length="332" mass="38109">MSLWPRVNERKTWMDLIGSAQDNTIVVIRKETNRMNLPQRPDYHLNELDVEKNKDANVHPPAERAETTKVIVKTPEVVTRAAVPFNNTTPDEQGDATTLLKTALEEKISNEADIRKTSQHIRLLLSRAQRVIKEKSSEPLVASTLDRISEQFQRVQKLHEGEVRSLEYDLQSEETAKVNQQKEVKRLKAMLYELQNSGESPPPTNYSVEAIVTDLDHNDTDPESKPKKNRLSYSADSNSSATDESDGNDHHDYEDITEGRDPVTTVPTAEIVPRIPCSRRYTACEPRWRQKSRTLKFTTCRTVAVTRMEIDYLLLSTRKRRVGHLVFRKKVH</sequence>